<organism evidence="2 3">
    <name type="scientific">Tolypocladium capitatum</name>
    <dbReference type="NCBI Taxonomy" id="45235"/>
    <lineage>
        <taxon>Eukaryota</taxon>
        <taxon>Fungi</taxon>
        <taxon>Dikarya</taxon>
        <taxon>Ascomycota</taxon>
        <taxon>Pezizomycotina</taxon>
        <taxon>Sordariomycetes</taxon>
        <taxon>Hypocreomycetidae</taxon>
        <taxon>Hypocreales</taxon>
        <taxon>Ophiocordycipitaceae</taxon>
        <taxon>Tolypocladium</taxon>
    </lineage>
</organism>
<dbReference type="EMBL" id="NRSZ01000763">
    <property type="protein sequence ID" value="PNY25388.1"/>
    <property type="molecule type" value="Genomic_DNA"/>
</dbReference>
<evidence type="ECO:0000313" key="3">
    <source>
        <dbReference type="Proteomes" id="UP000236621"/>
    </source>
</evidence>
<dbReference type="Proteomes" id="UP000236621">
    <property type="component" value="Unassembled WGS sequence"/>
</dbReference>
<feature type="region of interest" description="Disordered" evidence="1">
    <location>
        <begin position="122"/>
        <end position="147"/>
    </location>
</feature>
<sequence length="233" mass="25455">MQINEPAFHCSRHLLSSWVLKDCETSQLIHIDVNSCTCPPKPMGRSTPCLACGSNPIKRINGCTGGCVDKHSGCEGCGIWFRTPCDHLKHQKTCKNSGTIIQKNGPAVWVLLEASGSSDDLIATTEPPPWRPRNGTESRGARPGLDLPTNQALAMNSVRTRTHEQVHIHVRSRNGATAILLSNEPIKSSTRLIRLKVLGSQAKLCKYIVGAGIVKDHKSHTRACVLELRRSLS</sequence>
<gene>
    <name evidence="2" type="ORF">TCAP_04677</name>
</gene>
<evidence type="ECO:0000313" key="2">
    <source>
        <dbReference type="EMBL" id="PNY25388.1"/>
    </source>
</evidence>
<reference evidence="2 3" key="1">
    <citation type="submission" date="2017-08" db="EMBL/GenBank/DDBJ databases">
        <title>Harnessing the power of phylogenomics to disentangle the directionality and signatures of interkingdom host jumping in the parasitic fungal genus Tolypocladium.</title>
        <authorList>
            <person name="Quandt C.A."/>
            <person name="Patterson W."/>
            <person name="Spatafora J.W."/>
        </authorList>
    </citation>
    <scope>NUCLEOTIDE SEQUENCE [LARGE SCALE GENOMIC DNA]</scope>
    <source>
        <strain evidence="2 3">CBS 113982</strain>
    </source>
</reference>
<name>A0A2K3QCX5_9HYPO</name>
<dbReference type="AlphaFoldDB" id="A0A2K3QCX5"/>
<comment type="caution">
    <text evidence="2">The sequence shown here is derived from an EMBL/GenBank/DDBJ whole genome shotgun (WGS) entry which is preliminary data.</text>
</comment>
<dbReference type="OrthoDB" id="4932058at2759"/>
<protein>
    <submittedName>
        <fullName evidence="2">Uncharacterized protein</fullName>
    </submittedName>
</protein>
<proteinExistence type="predicted"/>
<evidence type="ECO:0000256" key="1">
    <source>
        <dbReference type="SAM" id="MobiDB-lite"/>
    </source>
</evidence>
<keyword evidence="3" id="KW-1185">Reference proteome</keyword>
<accession>A0A2K3QCX5</accession>